<keyword evidence="1" id="KW-0732">Signal</keyword>
<evidence type="ECO:0000313" key="2">
    <source>
        <dbReference type="EMBL" id="PPK64060.1"/>
    </source>
</evidence>
<name>A0A2S6GFT1_9PSEU</name>
<proteinExistence type="predicted"/>
<dbReference type="AlphaFoldDB" id="A0A2S6GFT1"/>
<evidence type="ECO:0000313" key="3">
    <source>
        <dbReference type="Proteomes" id="UP000239203"/>
    </source>
</evidence>
<feature type="chain" id="PRO_5015598748" evidence="1">
    <location>
        <begin position="26"/>
        <end position="107"/>
    </location>
</feature>
<dbReference type="EMBL" id="PTIX01000022">
    <property type="protein sequence ID" value="PPK64060.1"/>
    <property type="molecule type" value="Genomic_DNA"/>
</dbReference>
<organism evidence="2 3">
    <name type="scientific">Actinokineospora auranticolor</name>
    <dbReference type="NCBI Taxonomy" id="155976"/>
    <lineage>
        <taxon>Bacteria</taxon>
        <taxon>Bacillati</taxon>
        <taxon>Actinomycetota</taxon>
        <taxon>Actinomycetes</taxon>
        <taxon>Pseudonocardiales</taxon>
        <taxon>Pseudonocardiaceae</taxon>
        <taxon>Actinokineospora</taxon>
    </lineage>
</organism>
<dbReference type="OrthoDB" id="3430872at2"/>
<reference evidence="2 3" key="1">
    <citation type="submission" date="2018-02" db="EMBL/GenBank/DDBJ databases">
        <title>Genomic Encyclopedia of Archaeal and Bacterial Type Strains, Phase II (KMG-II): from individual species to whole genera.</title>
        <authorList>
            <person name="Goeker M."/>
        </authorList>
    </citation>
    <scope>NUCLEOTIDE SEQUENCE [LARGE SCALE GENOMIC DNA]</scope>
    <source>
        <strain evidence="2 3">YU 961-1</strain>
    </source>
</reference>
<dbReference type="RefSeq" id="WP_104482237.1">
    <property type="nucleotide sequence ID" value="NZ_CP154825.1"/>
</dbReference>
<accession>A0A2S6GFT1</accession>
<keyword evidence="3" id="KW-1185">Reference proteome</keyword>
<dbReference type="Proteomes" id="UP000239203">
    <property type="component" value="Unassembled WGS sequence"/>
</dbReference>
<gene>
    <name evidence="2" type="ORF">CLV40_12251</name>
</gene>
<sequence length="107" mass="11198">MRFTRPLFAVLGTCALATAALPAAAAPAPAPAKGDVIVFQMEYMPVTVYENPSGCKLLPAGSHVLINRTDKVVTIYFDPACKFPIIPVSQLAPGNGTHVSPIGSFSI</sequence>
<evidence type="ECO:0000256" key="1">
    <source>
        <dbReference type="SAM" id="SignalP"/>
    </source>
</evidence>
<comment type="caution">
    <text evidence="2">The sequence shown here is derived from an EMBL/GenBank/DDBJ whole genome shotgun (WGS) entry which is preliminary data.</text>
</comment>
<protein>
    <submittedName>
        <fullName evidence="2">Uncharacterized protein</fullName>
    </submittedName>
</protein>
<feature type="signal peptide" evidence="1">
    <location>
        <begin position="1"/>
        <end position="25"/>
    </location>
</feature>